<keyword evidence="1" id="KW-0812">Transmembrane</keyword>
<gene>
    <name evidence="2" type="ORF">GSOID_T00023051001</name>
</gene>
<proteinExistence type="predicted"/>
<evidence type="ECO:0000256" key="1">
    <source>
        <dbReference type="SAM" id="Phobius"/>
    </source>
</evidence>
<sequence>FSFGDKNRRTRPIFYEIKEKNSFKKITNTEKTKMEVRSKSFASDDLGTRSVSLAGSRAKLSHRSGSSMSLVKGRQVLCKSGSAFSKSNAKQNTTHRTRNFNDDLSLLRPQSWNEHTGKVESYKRSATTMERIKEQFEKIDNLDLKLKDTLLGDTWRGIQAIFFFTAICLLTAGLNSALIFTRTYLHFESFLAFGGIGAQMLAVILISIGNLFYLDRAVKTNKKGFIILWATICHIGAYLCLPLIGYYAWETLKHPAYRLQAVSIFSFTCYVVQFLVLFTMSYLLFNLQYVLRREEYIANTFTTMDDSIIVRAIQYFADWQKFTSQMTGGDASQTHQVKNKK</sequence>
<protein>
    <submittedName>
        <fullName evidence="2">Uncharacterized protein</fullName>
    </submittedName>
</protein>
<feature type="transmembrane region" description="Helical" evidence="1">
    <location>
        <begin position="261"/>
        <end position="285"/>
    </location>
</feature>
<dbReference type="Proteomes" id="UP000011014">
    <property type="component" value="Unassembled WGS sequence"/>
</dbReference>
<feature type="transmembrane region" description="Helical" evidence="1">
    <location>
        <begin position="226"/>
        <end position="249"/>
    </location>
</feature>
<feature type="transmembrane region" description="Helical" evidence="1">
    <location>
        <begin position="160"/>
        <end position="180"/>
    </location>
</feature>
<keyword evidence="1" id="KW-0472">Membrane</keyword>
<dbReference type="EMBL" id="FN656221">
    <property type="protein sequence ID" value="CBY41006.1"/>
    <property type="molecule type" value="Genomic_DNA"/>
</dbReference>
<feature type="transmembrane region" description="Helical" evidence="1">
    <location>
        <begin position="192"/>
        <end position="214"/>
    </location>
</feature>
<name>E4YZX8_OIKDI</name>
<reference evidence="2" key="1">
    <citation type="journal article" date="2010" name="Science">
        <title>Plasticity of animal genome architecture unmasked by rapid evolution of a pelagic tunicate.</title>
        <authorList>
            <person name="Denoeud F."/>
            <person name="Henriet S."/>
            <person name="Mungpakdee S."/>
            <person name="Aury J.M."/>
            <person name="Da Silva C."/>
            <person name="Brinkmann H."/>
            <person name="Mikhaleva J."/>
            <person name="Olsen L.C."/>
            <person name="Jubin C."/>
            <person name="Canestro C."/>
            <person name="Bouquet J.M."/>
            <person name="Danks G."/>
            <person name="Poulain J."/>
            <person name="Campsteijn C."/>
            <person name="Adamski M."/>
            <person name="Cross I."/>
            <person name="Yadetie F."/>
            <person name="Muffato M."/>
            <person name="Louis A."/>
            <person name="Butcher S."/>
            <person name="Tsagkogeorga G."/>
            <person name="Konrad A."/>
            <person name="Singh S."/>
            <person name="Jensen M.F."/>
            <person name="Cong E.H."/>
            <person name="Eikeseth-Otteraa H."/>
            <person name="Noel B."/>
            <person name="Anthouard V."/>
            <person name="Porcel B.M."/>
            <person name="Kachouri-Lafond R."/>
            <person name="Nishino A."/>
            <person name="Ugolini M."/>
            <person name="Chourrout P."/>
            <person name="Nishida H."/>
            <person name="Aasland R."/>
            <person name="Huzurbazar S."/>
            <person name="Westhof E."/>
            <person name="Delsuc F."/>
            <person name="Lehrach H."/>
            <person name="Reinhardt R."/>
            <person name="Weissenbach J."/>
            <person name="Roy S.W."/>
            <person name="Artiguenave F."/>
            <person name="Postlethwait J.H."/>
            <person name="Manak J.R."/>
            <person name="Thompson E.M."/>
            <person name="Jaillon O."/>
            <person name="Du Pasquier L."/>
            <person name="Boudinot P."/>
            <person name="Liberles D.A."/>
            <person name="Volff J.N."/>
            <person name="Philippe H."/>
            <person name="Lenhard B."/>
            <person name="Roest Crollius H."/>
            <person name="Wincker P."/>
            <person name="Chourrout D."/>
        </authorList>
    </citation>
    <scope>NUCLEOTIDE SEQUENCE [LARGE SCALE GENOMIC DNA]</scope>
</reference>
<feature type="non-terminal residue" evidence="2">
    <location>
        <position position="1"/>
    </location>
</feature>
<evidence type="ECO:0000313" key="2">
    <source>
        <dbReference type="EMBL" id="CBY41006.1"/>
    </source>
</evidence>
<dbReference type="AlphaFoldDB" id="E4YZX8"/>
<accession>E4YZX8</accession>
<organism evidence="2">
    <name type="scientific">Oikopleura dioica</name>
    <name type="common">Tunicate</name>
    <dbReference type="NCBI Taxonomy" id="34765"/>
    <lineage>
        <taxon>Eukaryota</taxon>
        <taxon>Metazoa</taxon>
        <taxon>Chordata</taxon>
        <taxon>Tunicata</taxon>
        <taxon>Appendicularia</taxon>
        <taxon>Copelata</taxon>
        <taxon>Oikopleuridae</taxon>
        <taxon>Oikopleura</taxon>
    </lineage>
</organism>
<keyword evidence="1" id="KW-1133">Transmembrane helix</keyword>